<dbReference type="EMBL" id="JANJYJ010000009">
    <property type="protein sequence ID" value="KAK3188986.1"/>
    <property type="molecule type" value="Genomic_DNA"/>
</dbReference>
<comment type="caution">
    <text evidence="2">The sequence shown here is derived from an EMBL/GenBank/DDBJ whole genome shotgun (WGS) entry which is preliminary data.</text>
</comment>
<evidence type="ECO:0000313" key="3">
    <source>
        <dbReference type="Proteomes" id="UP001281410"/>
    </source>
</evidence>
<keyword evidence="1" id="KW-0472">Membrane</keyword>
<evidence type="ECO:0000313" key="2">
    <source>
        <dbReference type="EMBL" id="KAK3188986.1"/>
    </source>
</evidence>
<name>A0AAD9ZS92_9ROSI</name>
<dbReference type="AlphaFoldDB" id="A0AAD9ZS92"/>
<keyword evidence="1" id="KW-0812">Transmembrane</keyword>
<accession>A0AAD9ZS92</accession>
<sequence>MMLWTQSTTTEKREEKKSNIAAFTKENMGGALKAVMEQTERQLLINMGVAVLVIVALVAYVSYSFASNSTTSTS</sequence>
<proteinExistence type="predicted"/>
<evidence type="ECO:0000256" key="1">
    <source>
        <dbReference type="SAM" id="Phobius"/>
    </source>
</evidence>
<protein>
    <submittedName>
        <fullName evidence="2">Uncharacterized protein</fullName>
    </submittedName>
</protein>
<gene>
    <name evidence="2" type="ORF">Dsin_028547</name>
</gene>
<organism evidence="2 3">
    <name type="scientific">Dipteronia sinensis</name>
    <dbReference type="NCBI Taxonomy" id="43782"/>
    <lineage>
        <taxon>Eukaryota</taxon>
        <taxon>Viridiplantae</taxon>
        <taxon>Streptophyta</taxon>
        <taxon>Embryophyta</taxon>
        <taxon>Tracheophyta</taxon>
        <taxon>Spermatophyta</taxon>
        <taxon>Magnoliopsida</taxon>
        <taxon>eudicotyledons</taxon>
        <taxon>Gunneridae</taxon>
        <taxon>Pentapetalae</taxon>
        <taxon>rosids</taxon>
        <taxon>malvids</taxon>
        <taxon>Sapindales</taxon>
        <taxon>Sapindaceae</taxon>
        <taxon>Hippocastanoideae</taxon>
        <taxon>Acereae</taxon>
        <taxon>Dipteronia</taxon>
    </lineage>
</organism>
<reference evidence="2" key="1">
    <citation type="journal article" date="2023" name="Plant J.">
        <title>Genome sequences and population genomics provide insights into the demographic history, inbreeding, and mutation load of two 'living fossil' tree species of Dipteronia.</title>
        <authorList>
            <person name="Feng Y."/>
            <person name="Comes H.P."/>
            <person name="Chen J."/>
            <person name="Zhu S."/>
            <person name="Lu R."/>
            <person name="Zhang X."/>
            <person name="Li P."/>
            <person name="Qiu J."/>
            <person name="Olsen K.M."/>
            <person name="Qiu Y."/>
        </authorList>
    </citation>
    <scope>NUCLEOTIDE SEQUENCE</scope>
    <source>
        <strain evidence="2">NBL</strain>
    </source>
</reference>
<dbReference type="Proteomes" id="UP001281410">
    <property type="component" value="Unassembled WGS sequence"/>
</dbReference>
<keyword evidence="1" id="KW-1133">Transmembrane helix</keyword>
<keyword evidence="3" id="KW-1185">Reference proteome</keyword>
<feature type="transmembrane region" description="Helical" evidence="1">
    <location>
        <begin position="43"/>
        <end position="66"/>
    </location>
</feature>